<keyword evidence="1" id="KW-0479">Metal-binding</keyword>
<dbReference type="GO" id="GO:0003677">
    <property type="term" value="F:DNA binding"/>
    <property type="evidence" value="ECO:0007669"/>
    <property type="project" value="UniProtKB-KW"/>
</dbReference>
<evidence type="ECO:0000259" key="6">
    <source>
        <dbReference type="Pfam" id="PF12323"/>
    </source>
</evidence>
<sequence>MRRSYKYLLRPTGKQTAALAACLEDHRTLYNAALEHRRTAYATAGVSVRYADQSAELKHIRADDTGGQGRWSFSSQQATLRRLDKAFRAFFDRVKAGRTPGFPRFKGRGWFDSVESPKDGDGCRWDSQPEHPSATFVRLQGIGHAHKAALALVRDYDLLVHEDLRIANMTRSAAGTIEQPGGNVAAKSRLNRSILDAGWGVFLTVLAHKAESAGRELIAVNPANTSRTCARCGHCAKENRLTQAEFACTACGHAAHADVNAAVNILRAGLALRQAAKAAQREAAFFRERRSHVQFTPFPARWPVPHVPWRPVHGWRGRPPRRTSRSWPGRRP</sequence>
<keyword evidence="8" id="KW-1185">Reference proteome</keyword>
<feature type="domain" description="Cas12f1-like TNB" evidence="5">
    <location>
        <begin position="199"/>
        <end position="265"/>
    </location>
</feature>
<gene>
    <name evidence="7" type="ORF">SAMN05421874_12596</name>
</gene>
<evidence type="ECO:0000256" key="2">
    <source>
        <dbReference type="ARBA" id="ARBA00022833"/>
    </source>
</evidence>
<organism evidence="7 8">
    <name type="scientific">Nonomuraea maritima</name>
    <dbReference type="NCBI Taxonomy" id="683260"/>
    <lineage>
        <taxon>Bacteria</taxon>
        <taxon>Bacillati</taxon>
        <taxon>Actinomycetota</taxon>
        <taxon>Actinomycetes</taxon>
        <taxon>Streptosporangiales</taxon>
        <taxon>Streptosporangiaceae</taxon>
        <taxon>Nonomuraea</taxon>
    </lineage>
</organism>
<dbReference type="GO" id="GO:0046872">
    <property type="term" value="F:metal ion binding"/>
    <property type="evidence" value="ECO:0007669"/>
    <property type="project" value="UniProtKB-KW"/>
</dbReference>
<dbReference type="NCBIfam" id="NF040570">
    <property type="entry name" value="guided_TnpB"/>
    <property type="match status" value="1"/>
</dbReference>
<feature type="domain" description="Transposase putative helix-turn-helix" evidence="6">
    <location>
        <begin position="1"/>
        <end position="43"/>
    </location>
</feature>
<keyword evidence="3" id="KW-0238">DNA-binding</keyword>
<keyword evidence="2" id="KW-0862">Zinc</keyword>
<dbReference type="Proteomes" id="UP000198683">
    <property type="component" value="Unassembled WGS sequence"/>
</dbReference>
<dbReference type="STRING" id="683260.SAMN05421874_12596"/>
<dbReference type="EMBL" id="FNFB01000025">
    <property type="protein sequence ID" value="SDL63670.1"/>
    <property type="molecule type" value="Genomic_DNA"/>
</dbReference>
<evidence type="ECO:0000313" key="8">
    <source>
        <dbReference type="Proteomes" id="UP000198683"/>
    </source>
</evidence>
<feature type="region of interest" description="Disordered" evidence="4">
    <location>
        <begin position="312"/>
        <end position="332"/>
    </location>
</feature>
<evidence type="ECO:0000256" key="1">
    <source>
        <dbReference type="ARBA" id="ARBA00022723"/>
    </source>
</evidence>
<dbReference type="InterPro" id="IPR010095">
    <property type="entry name" value="Cas12f1-like_TNB"/>
</dbReference>
<evidence type="ECO:0000256" key="3">
    <source>
        <dbReference type="ARBA" id="ARBA00023125"/>
    </source>
</evidence>
<dbReference type="Pfam" id="PF07282">
    <property type="entry name" value="Cas12f1-like_TNB"/>
    <property type="match status" value="1"/>
</dbReference>
<dbReference type="Pfam" id="PF12323">
    <property type="entry name" value="HTH_OrfB_IS605"/>
    <property type="match status" value="1"/>
</dbReference>
<name>A0A1G9LNZ8_9ACTN</name>
<feature type="compositionally biased region" description="Basic residues" evidence="4">
    <location>
        <begin position="313"/>
        <end position="332"/>
    </location>
</feature>
<dbReference type="RefSeq" id="WP_245740702.1">
    <property type="nucleotide sequence ID" value="NZ_FNFB01000025.1"/>
</dbReference>
<accession>A0A1G9LNZ8</accession>
<dbReference type="InterPro" id="IPR021027">
    <property type="entry name" value="Transposase_put_HTH"/>
</dbReference>
<proteinExistence type="predicted"/>
<evidence type="ECO:0000256" key="4">
    <source>
        <dbReference type="SAM" id="MobiDB-lite"/>
    </source>
</evidence>
<protein>
    <submittedName>
        <fullName evidence="7">Transposase, IS605 OrfB family, central region</fullName>
    </submittedName>
</protein>
<evidence type="ECO:0000313" key="7">
    <source>
        <dbReference type="EMBL" id="SDL63670.1"/>
    </source>
</evidence>
<dbReference type="AlphaFoldDB" id="A0A1G9LNZ8"/>
<evidence type="ECO:0000259" key="5">
    <source>
        <dbReference type="Pfam" id="PF07282"/>
    </source>
</evidence>
<reference evidence="7 8" key="1">
    <citation type="submission" date="2016-10" db="EMBL/GenBank/DDBJ databases">
        <authorList>
            <person name="de Groot N.N."/>
        </authorList>
    </citation>
    <scope>NUCLEOTIDE SEQUENCE [LARGE SCALE GENOMIC DNA]</scope>
    <source>
        <strain evidence="7 8">CGMCC 4.5681</strain>
    </source>
</reference>